<dbReference type="InterPro" id="IPR036397">
    <property type="entry name" value="RNaseH_sf"/>
</dbReference>
<protein>
    <submittedName>
        <fullName evidence="3">Tc1-like transposase DDE domain-containing protein</fullName>
    </submittedName>
</protein>
<dbReference type="AlphaFoldDB" id="A0A914DZ54"/>
<dbReference type="PANTHER" id="PTHR23022:SF135">
    <property type="entry name" value="SI:DKEY-77F5.3"/>
    <property type="match status" value="1"/>
</dbReference>
<dbReference type="InterPro" id="IPR038717">
    <property type="entry name" value="Tc1-like_DDE_dom"/>
</dbReference>
<accession>A0A914DZ54</accession>
<proteinExistence type="predicted"/>
<keyword evidence="2" id="KW-1185">Reference proteome</keyword>
<dbReference type="Proteomes" id="UP000887540">
    <property type="component" value="Unplaced"/>
</dbReference>
<dbReference type="GO" id="GO:0003676">
    <property type="term" value="F:nucleic acid binding"/>
    <property type="evidence" value="ECO:0007669"/>
    <property type="project" value="InterPro"/>
</dbReference>
<feature type="domain" description="Tc1-like transposase DDE" evidence="1">
    <location>
        <begin position="31"/>
        <end position="89"/>
    </location>
</feature>
<evidence type="ECO:0000313" key="3">
    <source>
        <dbReference type="WBParaSite" id="ACRNAN_scaffold4732.g20782.t1"/>
    </source>
</evidence>
<organism evidence="2 3">
    <name type="scientific">Acrobeloides nanus</name>
    <dbReference type="NCBI Taxonomy" id="290746"/>
    <lineage>
        <taxon>Eukaryota</taxon>
        <taxon>Metazoa</taxon>
        <taxon>Ecdysozoa</taxon>
        <taxon>Nematoda</taxon>
        <taxon>Chromadorea</taxon>
        <taxon>Rhabditida</taxon>
        <taxon>Tylenchina</taxon>
        <taxon>Cephalobomorpha</taxon>
        <taxon>Cephaloboidea</taxon>
        <taxon>Cephalobidae</taxon>
        <taxon>Acrobeloides</taxon>
    </lineage>
</organism>
<dbReference type="WBParaSite" id="ACRNAN_scaffold4732.g20782.t1">
    <property type="protein sequence ID" value="ACRNAN_scaffold4732.g20782.t1"/>
    <property type="gene ID" value="ACRNAN_scaffold4732.g20782"/>
</dbReference>
<dbReference type="Pfam" id="PF13358">
    <property type="entry name" value="DDE_3"/>
    <property type="match status" value="1"/>
</dbReference>
<reference evidence="3" key="1">
    <citation type="submission" date="2022-11" db="UniProtKB">
        <authorList>
            <consortium name="WormBaseParasite"/>
        </authorList>
    </citation>
    <scope>IDENTIFICATION</scope>
</reference>
<dbReference type="InterPro" id="IPR052338">
    <property type="entry name" value="Transposase_5"/>
</dbReference>
<dbReference type="Gene3D" id="3.30.420.10">
    <property type="entry name" value="Ribonuclease H-like superfamily/Ribonuclease H"/>
    <property type="match status" value="1"/>
</dbReference>
<evidence type="ECO:0000259" key="1">
    <source>
        <dbReference type="Pfam" id="PF13358"/>
    </source>
</evidence>
<dbReference type="PANTHER" id="PTHR23022">
    <property type="entry name" value="TRANSPOSABLE ELEMENT-RELATED"/>
    <property type="match status" value="1"/>
</dbReference>
<sequence>MNKEVYREILRKNLLPYWKRNRALFDEHHEDNDLKHTSKLVDRWFRHPRVNIPVMKWPSQSPDLNPIEHLWKILKRRVSGRKFSNKNELFRALQEEWNRIPVDTLKGLVESMPQRMKAVIKAKDYSTKY</sequence>
<name>A0A914DZ54_9BILA</name>
<evidence type="ECO:0000313" key="2">
    <source>
        <dbReference type="Proteomes" id="UP000887540"/>
    </source>
</evidence>